<dbReference type="SMART" id="SM00516">
    <property type="entry name" value="SEC14"/>
    <property type="match status" value="1"/>
</dbReference>
<reference evidence="2 3" key="1">
    <citation type="journal article" date="2006" name="Nature">
        <title>Global trends of whole-genome duplications revealed by the ciliate Paramecium tetraurelia.</title>
        <authorList>
            <consortium name="Genoscope"/>
            <person name="Aury J.-M."/>
            <person name="Jaillon O."/>
            <person name="Duret L."/>
            <person name="Noel B."/>
            <person name="Jubin C."/>
            <person name="Porcel B.M."/>
            <person name="Segurens B."/>
            <person name="Daubin V."/>
            <person name="Anthouard V."/>
            <person name="Aiach N."/>
            <person name="Arnaiz O."/>
            <person name="Billaut A."/>
            <person name="Beisson J."/>
            <person name="Blanc I."/>
            <person name="Bouhouche K."/>
            <person name="Camara F."/>
            <person name="Duharcourt S."/>
            <person name="Guigo R."/>
            <person name="Gogendeau D."/>
            <person name="Katinka M."/>
            <person name="Keller A.-M."/>
            <person name="Kissmehl R."/>
            <person name="Klotz C."/>
            <person name="Koll F."/>
            <person name="Le Moue A."/>
            <person name="Lepere C."/>
            <person name="Malinsky S."/>
            <person name="Nowacki M."/>
            <person name="Nowak J.K."/>
            <person name="Plattner H."/>
            <person name="Poulain J."/>
            <person name="Ruiz F."/>
            <person name="Serrano V."/>
            <person name="Zagulski M."/>
            <person name="Dessen P."/>
            <person name="Betermier M."/>
            <person name="Weissenbach J."/>
            <person name="Scarpelli C."/>
            <person name="Schachter V."/>
            <person name="Sperling L."/>
            <person name="Meyer E."/>
            <person name="Cohen J."/>
            <person name="Wincker P."/>
        </authorList>
    </citation>
    <scope>NUCLEOTIDE SEQUENCE [LARGE SCALE GENOMIC DNA]</scope>
    <source>
        <strain evidence="2 3">Stock d4-2</strain>
    </source>
</reference>
<gene>
    <name evidence="2" type="ORF">GSPATT00005216001</name>
</gene>
<dbReference type="InterPro" id="IPR036865">
    <property type="entry name" value="CRAL-TRIO_dom_sf"/>
</dbReference>
<dbReference type="InterPro" id="IPR036273">
    <property type="entry name" value="CRAL/TRIO_N_dom_sf"/>
</dbReference>
<dbReference type="Proteomes" id="UP000000600">
    <property type="component" value="Unassembled WGS sequence"/>
</dbReference>
<dbReference type="HOGENOM" id="CLU_058726_0_0_1"/>
<dbReference type="EMBL" id="CT868008">
    <property type="protein sequence ID" value="CAK60467.1"/>
    <property type="molecule type" value="Genomic_DNA"/>
</dbReference>
<dbReference type="Pfam" id="PF00650">
    <property type="entry name" value="CRAL_TRIO"/>
    <property type="match status" value="1"/>
</dbReference>
<organism evidence="2 3">
    <name type="scientific">Paramecium tetraurelia</name>
    <dbReference type="NCBI Taxonomy" id="5888"/>
    <lineage>
        <taxon>Eukaryota</taxon>
        <taxon>Sar</taxon>
        <taxon>Alveolata</taxon>
        <taxon>Ciliophora</taxon>
        <taxon>Intramacronucleata</taxon>
        <taxon>Oligohymenophorea</taxon>
        <taxon>Peniculida</taxon>
        <taxon>Parameciidae</taxon>
        <taxon>Paramecium</taxon>
    </lineage>
</organism>
<evidence type="ECO:0000313" key="3">
    <source>
        <dbReference type="Proteomes" id="UP000000600"/>
    </source>
</evidence>
<accession>A0BPK0</accession>
<protein>
    <recommendedName>
        <fullName evidence="1">CRAL-TRIO domain-containing protein</fullName>
    </recommendedName>
</protein>
<keyword evidence="3" id="KW-1185">Reference proteome</keyword>
<sequence length="346" mass="40946">MDFSYLKPPKQAMQLKHAGIMVIQLDEYIRYYVEGKLKRNVFYNVEFEDVEEELIKKLENLIAKKHVQLPLPWDKQTTLKFCYSGNFDIEMAFQTLMRYLKWKEDSDYQVLTQAGEDILKKGIVFSLGRDKQFRPLIFIQVSKIRTIATNSQCYMCSFKSYIKNLCQCLTMWRNGELQWIQMISVFLDYHTKQKFVYTIQIIKKIIDVTQSNYTASLEQLHLLNPPFVLVAAWKLVEKLMHPETAKKIQFCKDPSYLQEYINEDQLMLKYKGTLPNFTCLWPIINTFRGMGESIHRNMTDSVQKNFMTESAYLSMLDSQYYSIQTFKEIELSKPQIKSQCCSCNIM</sequence>
<evidence type="ECO:0000313" key="2">
    <source>
        <dbReference type="EMBL" id="CAK60467.1"/>
    </source>
</evidence>
<dbReference type="GeneID" id="5013649"/>
<dbReference type="PANTHER" id="PTHR46818">
    <property type="entry name" value="DOMAIN-CONTAINING PROTEIN, PUTATIVE-RELATED"/>
    <property type="match status" value="1"/>
</dbReference>
<dbReference type="PANTHER" id="PTHR46818:SF1">
    <property type="entry name" value="CHROMOSOME UNDETERMINED SCAFFOLD_125, WHOLE GENOME SHOTGUN SEQUENCE"/>
    <property type="match status" value="1"/>
</dbReference>
<dbReference type="RefSeq" id="XP_001427865.1">
    <property type="nucleotide sequence ID" value="XM_001427828.2"/>
</dbReference>
<dbReference type="SUPFAM" id="SSF52087">
    <property type="entry name" value="CRAL/TRIO domain"/>
    <property type="match status" value="1"/>
</dbReference>
<dbReference type="KEGG" id="ptm:GSPATT00005216001"/>
<dbReference type="InParanoid" id="A0BPK0"/>
<dbReference type="OMA" id="MGESIHR"/>
<dbReference type="AlphaFoldDB" id="A0BPK0"/>
<dbReference type="OrthoDB" id="75724at2759"/>
<name>A0BPK0_PARTE</name>
<dbReference type="InterPro" id="IPR001251">
    <property type="entry name" value="CRAL-TRIO_dom"/>
</dbReference>
<dbReference type="Gene3D" id="3.40.525.10">
    <property type="entry name" value="CRAL-TRIO lipid binding domain"/>
    <property type="match status" value="1"/>
</dbReference>
<feature type="domain" description="CRAL-TRIO" evidence="1">
    <location>
        <begin position="112"/>
        <end position="278"/>
    </location>
</feature>
<dbReference type="SUPFAM" id="SSF46938">
    <property type="entry name" value="CRAL/TRIO N-terminal domain"/>
    <property type="match status" value="1"/>
</dbReference>
<dbReference type="CDD" id="cd00170">
    <property type="entry name" value="SEC14"/>
    <property type="match status" value="1"/>
</dbReference>
<evidence type="ECO:0000259" key="1">
    <source>
        <dbReference type="PROSITE" id="PS50191"/>
    </source>
</evidence>
<dbReference type="PROSITE" id="PS50191">
    <property type="entry name" value="CRAL_TRIO"/>
    <property type="match status" value="1"/>
</dbReference>
<proteinExistence type="predicted"/>